<name>A0A5S6QTQ0_TRIMR</name>
<feature type="signal peptide" evidence="1">
    <location>
        <begin position="1"/>
        <end position="19"/>
    </location>
</feature>
<evidence type="ECO:0000313" key="4">
    <source>
        <dbReference type="WBParaSite" id="TMUE_2000010513.1"/>
    </source>
</evidence>
<protein>
    <submittedName>
        <fullName evidence="4">EB domain-containing protein</fullName>
    </submittedName>
</protein>
<evidence type="ECO:0000313" key="3">
    <source>
        <dbReference type="Proteomes" id="UP000046395"/>
    </source>
</evidence>
<dbReference type="InterPro" id="IPR055531">
    <property type="entry name" value="DUF7107"/>
</dbReference>
<dbReference type="Proteomes" id="UP000046395">
    <property type="component" value="Unassembled WGS sequence"/>
</dbReference>
<dbReference type="AlphaFoldDB" id="A0A5S6QTQ0"/>
<feature type="domain" description="DUF7107" evidence="2">
    <location>
        <begin position="23"/>
        <end position="78"/>
    </location>
</feature>
<evidence type="ECO:0000259" key="2">
    <source>
        <dbReference type="Pfam" id="PF23416"/>
    </source>
</evidence>
<proteinExistence type="predicted"/>
<feature type="chain" id="PRO_5024323013" evidence="1">
    <location>
        <begin position="20"/>
        <end position="140"/>
    </location>
</feature>
<keyword evidence="3" id="KW-1185">Reference proteome</keyword>
<reference evidence="4" key="1">
    <citation type="submission" date="2019-12" db="UniProtKB">
        <authorList>
            <consortium name="WormBaseParasite"/>
        </authorList>
    </citation>
    <scope>IDENTIFICATION</scope>
</reference>
<evidence type="ECO:0000256" key="1">
    <source>
        <dbReference type="SAM" id="SignalP"/>
    </source>
</evidence>
<sequence>MACTTIRLSLFLLVAKVLISECCVLHENCIVPTALCINRQCVAATNMGIFCNNHVNCRTTGDPLEHITQFCRQGMCLQINRAFGTGRCLSHNDCPGETMCVHQVCVAARAMNYHCPNQGFCKVGERCIAGTCYQPVDIIY</sequence>
<keyword evidence="1" id="KW-0732">Signal</keyword>
<accession>A0A5S6QTQ0</accession>
<dbReference type="WBParaSite" id="TMUE_2000010513.1">
    <property type="protein sequence ID" value="TMUE_2000010513.1"/>
    <property type="gene ID" value="WBGene00288654"/>
</dbReference>
<dbReference type="Pfam" id="PF23416">
    <property type="entry name" value="DUF7107"/>
    <property type="match status" value="2"/>
</dbReference>
<feature type="domain" description="DUF7107" evidence="2">
    <location>
        <begin position="87"/>
        <end position="134"/>
    </location>
</feature>
<organism evidence="3 4">
    <name type="scientific">Trichuris muris</name>
    <name type="common">Mouse whipworm</name>
    <dbReference type="NCBI Taxonomy" id="70415"/>
    <lineage>
        <taxon>Eukaryota</taxon>
        <taxon>Metazoa</taxon>
        <taxon>Ecdysozoa</taxon>
        <taxon>Nematoda</taxon>
        <taxon>Enoplea</taxon>
        <taxon>Dorylaimia</taxon>
        <taxon>Trichinellida</taxon>
        <taxon>Trichuridae</taxon>
        <taxon>Trichuris</taxon>
    </lineage>
</organism>